<dbReference type="AlphaFoldDB" id="A0A345RRV4"/>
<feature type="transmembrane region" description="Helical" evidence="1">
    <location>
        <begin position="64"/>
        <end position="84"/>
    </location>
</feature>
<reference evidence="3 4" key="1">
    <citation type="submission" date="2018-05" db="EMBL/GenBank/DDBJ databases">
        <title>Complete genome sequence of Pseudomonas kribbensis 46-2(T).</title>
        <authorList>
            <person name="Jeong H."/>
            <person name="Lee S.-G."/>
            <person name="Rha E."/>
            <person name="Kim H."/>
        </authorList>
    </citation>
    <scope>NUCLEOTIDE SEQUENCE [LARGE SCALE GENOMIC DNA]</scope>
    <source>
        <strain evidence="3 4">46-2</strain>
    </source>
</reference>
<feature type="transmembrane region" description="Helical" evidence="1">
    <location>
        <begin position="319"/>
        <end position="341"/>
    </location>
</feature>
<evidence type="ECO:0000259" key="2">
    <source>
        <dbReference type="Pfam" id="PF07786"/>
    </source>
</evidence>
<name>A0A345RRV4_9PSED</name>
<gene>
    <name evidence="3" type="ORF">DLD99_16585</name>
</gene>
<dbReference type="PANTHER" id="PTHR40407:SF1">
    <property type="entry name" value="HEPARAN-ALPHA-GLUCOSAMINIDE N-ACETYLTRANSFERASE CATALYTIC DOMAIN-CONTAINING PROTEIN"/>
    <property type="match status" value="1"/>
</dbReference>
<feature type="transmembrane region" description="Helical" evidence="1">
    <location>
        <begin position="277"/>
        <end position="298"/>
    </location>
</feature>
<feature type="transmembrane region" description="Helical" evidence="1">
    <location>
        <begin position="124"/>
        <end position="144"/>
    </location>
</feature>
<dbReference type="RefSeq" id="WP_114883667.1">
    <property type="nucleotide sequence ID" value="NZ_CP029608.1"/>
</dbReference>
<keyword evidence="1" id="KW-0472">Membrane</keyword>
<keyword evidence="4" id="KW-1185">Reference proteome</keyword>
<accession>A0A345RRV4</accession>
<dbReference type="Proteomes" id="UP000253720">
    <property type="component" value="Chromosome"/>
</dbReference>
<dbReference type="KEGG" id="pke:DLD99_16585"/>
<dbReference type="Pfam" id="PF07786">
    <property type="entry name" value="HGSNAT_cat"/>
    <property type="match status" value="1"/>
</dbReference>
<feature type="transmembrane region" description="Helical" evidence="1">
    <location>
        <begin position="149"/>
        <end position="165"/>
    </location>
</feature>
<protein>
    <recommendedName>
        <fullName evidence="2">Heparan-alpha-glucosaminide N-acetyltransferase catalytic domain-containing protein</fullName>
    </recommendedName>
</protein>
<dbReference type="EMBL" id="CP029608">
    <property type="protein sequence ID" value="AXI62020.1"/>
    <property type="molecule type" value="Genomic_DNA"/>
</dbReference>
<feature type="transmembrane region" description="Helical" evidence="1">
    <location>
        <begin position="96"/>
        <end position="118"/>
    </location>
</feature>
<evidence type="ECO:0000313" key="3">
    <source>
        <dbReference type="EMBL" id="AXI62020.1"/>
    </source>
</evidence>
<proteinExistence type="predicted"/>
<organism evidence="3 4">
    <name type="scientific">Pseudomonas kribbensis</name>
    <dbReference type="NCBI Taxonomy" id="1628086"/>
    <lineage>
        <taxon>Bacteria</taxon>
        <taxon>Pseudomonadati</taxon>
        <taxon>Pseudomonadota</taxon>
        <taxon>Gammaproteobacteria</taxon>
        <taxon>Pseudomonadales</taxon>
        <taxon>Pseudomonadaceae</taxon>
        <taxon>Pseudomonas</taxon>
    </lineage>
</organism>
<dbReference type="InterPro" id="IPR012429">
    <property type="entry name" value="HGSNAT_cat"/>
</dbReference>
<keyword evidence="1" id="KW-0812">Transmembrane</keyword>
<feature type="domain" description="Heparan-alpha-glucosaminide N-acetyltransferase catalytic" evidence="2">
    <location>
        <begin position="15"/>
        <end position="224"/>
    </location>
</feature>
<evidence type="ECO:0000313" key="4">
    <source>
        <dbReference type="Proteomes" id="UP000253720"/>
    </source>
</evidence>
<dbReference type="PANTHER" id="PTHR40407">
    <property type="entry name" value="MEMBRANE PROTEIN-LIKE PROTEIN"/>
    <property type="match status" value="1"/>
</dbReference>
<sequence length="389" mass="43490">MTLAVPRNVPPATGRLLSIDALRGLVILFMLLDHVRETFLLHRQVSDPMDIASTEPALFFSRTLAHLCAPVFVLLTGLSAWLFGEKYDGKADVSAFLFKRGLFLVALEFTLVNFAWTFQLPPSVIYLQVIWAIGLSMIALSLLVWLPRWLLLTLSLAIIAGHNLLDGVHFGTGSALHVPWAILHDRGWIEVSESLRLRTSYPLLPWIGVIGLGYALGPWFARAADAGVRQRRLLIGGFAGLLGFVALRLVNGYGEKPWSINDSSLQTLMSFFNITKYPPSLLFITLTVSVGLLLLLVFERSQERRWIRWLTVFGSAPMFFYLLHLYALKVLYLIGVALVGLNQGSYFGFSSVAAVWLAAMVLAVGLFPAVRWFSALKARRRDIAWLKYL</sequence>
<feature type="transmembrane region" description="Helical" evidence="1">
    <location>
        <begin position="203"/>
        <end position="221"/>
    </location>
</feature>
<evidence type="ECO:0000256" key="1">
    <source>
        <dbReference type="SAM" id="Phobius"/>
    </source>
</evidence>
<feature type="transmembrane region" description="Helical" evidence="1">
    <location>
        <begin position="233"/>
        <end position="250"/>
    </location>
</feature>
<feature type="transmembrane region" description="Helical" evidence="1">
    <location>
        <begin position="353"/>
        <end position="373"/>
    </location>
</feature>
<keyword evidence="1" id="KW-1133">Transmembrane helix</keyword>